<keyword evidence="9 12" id="KW-0255">Endonuclease</keyword>
<comment type="function">
    <text evidence="3 13">Endonuclease that specifically degrades the RNA of RNA-DNA hybrids.</text>
</comment>
<evidence type="ECO:0000259" key="14">
    <source>
        <dbReference type="PROSITE" id="PS51975"/>
    </source>
</evidence>
<comment type="catalytic activity">
    <reaction evidence="1 12 13">
        <text>Endonucleolytic cleavage to 5'-phosphomonoester.</text>
        <dbReference type="EC" id="3.1.26.4"/>
    </reaction>
</comment>
<dbReference type="PROSITE" id="PS51975">
    <property type="entry name" value="RNASE_H_2"/>
    <property type="match status" value="1"/>
</dbReference>
<dbReference type="InterPro" id="IPR036397">
    <property type="entry name" value="RNaseH_sf"/>
</dbReference>
<evidence type="ECO:0000313" key="16">
    <source>
        <dbReference type="Proteomes" id="UP000231333"/>
    </source>
</evidence>
<evidence type="ECO:0000256" key="8">
    <source>
        <dbReference type="ARBA" id="ARBA00022723"/>
    </source>
</evidence>
<keyword evidence="11" id="KW-0464">Manganese</keyword>
<dbReference type="GO" id="GO:0005737">
    <property type="term" value="C:cytoplasm"/>
    <property type="evidence" value="ECO:0007669"/>
    <property type="project" value="UniProtKB-SubCell"/>
</dbReference>
<evidence type="ECO:0000256" key="10">
    <source>
        <dbReference type="ARBA" id="ARBA00022801"/>
    </source>
</evidence>
<dbReference type="Proteomes" id="UP000231333">
    <property type="component" value="Unassembled WGS sequence"/>
</dbReference>
<evidence type="ECO:0000256" key="3">
    <source>
        <dbReference type="ARBA" id="ARBA00004065"/>
    </source>
</evidence>
<gene>
    <name evidence="15" type="ORF">COV34_01650</name>
</gene>
<dbReference type="InterPro" id="IPR024567">
    <property type="entry name" value="RNase_HII/HIII_dom"/>
</dbReference>
<keyword evidence="10 12" id="KW-0378">Hydrolase</keyword>
<evidence type="ECO:0000256" key="1">
    <source>
        <dbReference type="ARBA" id="ARBA00000077"/>
    </source>
</evidence>
<keyword evidence="8 12" id="KW-0479">Metal-binding</keyword>
<dbReference type="EMBL" id="PCXL01000011">
    <property type="protein sequence ID" value="PIR38414.1"/>
    <property type="molecule type" value="Genomic_DNA"/>
</dbReference>
<proteinExistence type="inferred from homology"/>
<dbReference type="EC" id="3.1.26.4" evidence="13"/>
<evidence type="ECO:0000256" key="7">
    <source>
        <dbReference type="ARBA" id="ARBA00022722"/>
    </source>
</evidence>
<dbReference type="PANTHER" id="PTHR10954">
    <property type="entry name" value="RIBONUCLEASE H2 SUBUNIT A"/>
    <property type="match status" value="1"/>
</dbReference>
<dbReference type="Gene3D" id="3.30.420.10">
    <property type="entry name" value="Ribonuclease H-like superfamily/Ribonuclease H"/>
    <property type="match status" value="1"/>
</dbReference>
<comment type="cofactor">
    <cofactor evidence="2">
        <name>Mg(2+)</name>
        <dbReference type="ChEBI" id="CHEBI:18420"/>
    </cofactor>
</comment>
<comment type="caution">
    <text evidence="15">The sequence shown here is derived from an EMBL/GenBank/DDBJ whole genome shotgun (WGS) entry which is preliminary data.</text>
</comment>
<name>A0A2H0QX67_9BACT</name>
<reference evidence="15 16" key="1">
    <citation type="submission" date="2017-09" db="EMBL/GenBank/DDBJ databases">
        <title>Depth-based differentiation of microbial function through sediment-hosted aquifers and enrichment of novel symbionts in the deep terrestrial subsurface.</title>
        <authorList>
            <person name="Probst A.J."/>
            <person name="Ladd B."/>
            <person name="Jarett J.K."/>
            <person name="Geller-Mcgrath D.E."/>
            <person name="Sieber C.M."/>
            <person name="Emerson J.B."/>
            <person name="Anantharaman K."/>
            <person name="Thomas B.C."/>
            <person name="Malmstrom R."/>
            <person name="Stieglmeier M."/>
            <person name="Klingl A."/>
            <person name="Woyke T."/>
            <person name="Ryan C.M."/>
            <person name="Banfield J.F."/>
        </authorList>
    </citation>
    <scope>NUCLEOTIDE SEQUENCE [LARGE SCALE GENOMIC DNA]</scope>
    <source>
        <strain evidence="15">CG10_big_fil_rev_8_21_14_0_10_42_12</strain>
    </source>
</reference>
<dbReference type="GO" id="GO:0003723">
    <property type="term" value="F:RNA binding"/>
    <property type="evidence" value="ECO:0007669"/>
    <property type="project" value="UniProtKB-UniRule"/>
</dbReference>
<evidence type="ECO:0000256" key="2">
    <source>
        <dbReference type="ARBA" id="ARBA00001946"/>
    </source>
</evidence>
<dbReference type="NCBIfam" id="NF000595">
    <property type="entry name" value="PRK00015.1-3"/>
    <property type="match status" value="1"/>
</dbReference>
<comment type="similarity">
    <text evidence="5 13">Belongs to the RNase HII family.</text>
</comment>
<protein>
    <recommendedName>
        <fullName evidence="13">Ribonuclease</fullName>
        <ecNumber evidence="13">3.1.26.4</ecNumber>
    </recommendedName>
</protein>
<evidence type="ECO:0000256" key="4">
    <source>
        <dbReference type="ARBA" id="ARBA00004496"/>
    </source>
</evidence>
<feature type="binding site" evidence="12">
    <location>
        <position position="138"/>
    </location>
    <ligand>
        <name>a divalent metal cation</name>
        <dbReference type="ChEBI" id="CHEBI:60240"/>
    </ligand>
</feature>
<accession>A0A2H0QX67</accession>
<feature type="domain" description="RNase H type-2" evidence="14">
    <location>
        <begin position="31"/>
        <end position="226"/>
    </location>
</feature>
<dbReference type="SUPFAM" id="SSF53098">
    <property type="entry name" value="Ribonuclease H-like"/>
    <property type="match status" value="1"/>
</dbReference>
<dbReference type="InterPro" id="IPR001352">
    <property type="entry name" value="RNase_HII/HIII"/>
</dbReference>
<dbReference type="GO" id="GO:0006298">
    <property type="term" value="P:mismatch repair"/>
    <property type="evidence" value="ECO:0007669"/>
    <property type="project" value="TreeGrafter"/>
</dbReference>
<keyword evidence="7 12" id="KW-0540">Nuclease</keyword>
<dbReference type="InterPro" id="IPR012337">
    <property type="entry name" value="RNaseH-like_sf"/>
</dbReference>
<organism evidence="15 16">
    <name type="scientific">Candidatus Zambryskibacteria bacterium CG10_big_fil_rev_8_21_14_0_10_42_12</name>
    <dbReference type="NCBI Taxonomy" id="1975115"/>
    <lineage>
        <taxon>Bacteria</taxon>
        <taxon>Candidatus Zambryskiibacteriota</taxon>
    </lineage>
</organism>
<dbReference type="GO" id="GO:0004523">
    <property type="term" value="F:RNA-DNA hybrid ribonuclease activity"/>
    <property type="evidence" value="ECO:0007669"/>
    <property type="project" value="UniProtKB-UniRule"/>
</dbReference>
<dbReference type="AlphaFoldDB" id="A0A2H0QX67"/>
<evidence type="ECO:0000256" key="13">
    <source>
        <dbReference type="RuleBase" id="RU003515"/>
    </source>
</evidence>
<dbReference type="GO" id="GO:0043137">
    <property type="term" value="P:DNA replication, removal of RNA primer"/>
    <property type="evidence" value="ECO:0007669"/>
    <property type="project" value="TreeGrafter"/>
</dbReference>
<dbReference type="Pfam" id="PF01351">
    <property type="entry name" value="RNase_HII"/>
    <property type="match status" value="1"/>
</dbReference>
<evidence type="ECO:0000256" key="9">
    <source>
        <dbReference type="ARBA" id="ARBA00022759"/>
    </source>
</evidence>
<dbReference type="CDD" id="cd07182">
    <property type="entry name" value="RNase_HII_bacteria_HII_like"/>
    <property type="match status" value="1"/>
</dbReference>
<feature type="binding site" evidence="12">
    <location>
        <position position="38"/>
    </location>
    <ligand>
        <name>a divalent metal cation</name>
        <dbReference type="ChEBI" id="CHEBI:60240"/>
    </ligand>
</feature>
<sequence>MCMEMYELRHKACNRSIILEKMAKPKKTYFSYIVGIDEAGRGPLAGPVAVGLVCIPVNFNKKLFGKAKDSKQLSEKIREEIFLETKKLHRDGVLTYAVSMVHADVIDTKGITYAIKLCIKRCLKKCGVSPEETMVLLDGSLKAPRVYVHQKTIIRGDQKEKVISLASIMAKVTRDRWMKKVALKYPEYGFEIHKGYGTKIHRESIKKNGLSSVHRKSFLTRIEIGP</sequence>
<evidence type="ECO:0000256" key="11">
    <source>
        <dbReference type="ARBA" id="ARBA00023211"/>
    </source>
</evidence>
<feature type="binding site" evidence="12">
    <location>
        <position position="37"/>
    </location>
    <ligand>
        <name>a divalent metal cation</name>
        <dbReference type="ChEBI" id="CHEBI:60240"/>
    </ligand>
</feature>
<evidence type="ECO:0000256" key="5">
    <source>
        <dbReference type="ARBA" id="ARBA00007383"/>
    </source>
</evidence>
<comment type="cofactor">
    <cofactor evidence="12">
        <name>Mn(2+)</name>
        <dbReference type="ChEBI" id="CHEBI:29035"/>
    </cofactor>
    <cofactor evidence="12">
        <name>Mg(2+)</name>
        <dbReference type="ChEBI" id="CHEBI:18420"/>
    </cofactor>
    <text evidence="12">Manganese or magnesium. Binds 1 divalent metal ion per monomer in the absence of substrate. May bind a second metal ion after substrate binding.</text>
</comment>
<keyword evidence="6" id="KW-0963">Cytoplasm</keyword>
<dbReference type="GO" id="GO:0046872">
    <property type="term" value="F:metal ion binding"/>
    <property type="evidence" value="ECO:0007669"/>
    <property type="project" value="UniProtKB-KW"/>
</dbReference>
<comment type="subcellular location">
    <subcellularLocation>
        <location evidence="4">Cytoplasm</location>
    </subcellularLocation>
</comment>
<evidence type="ECO:0000256" key="12">
    <source>
        <dbReference type="PROSITE-ProRule" id="PRU01319"/>
    </source>
</evidence>
<dbReference type="InterPro" id="IPR022898">
    <property type="entry name" value="RNase_HII"/>
</dbReference>
<dbReference type="GO" id="GO:0032299">
    <property type="term" value="C:ribonuclease H2 complex"/>
    <property type="evidence" value="ECO:0007669"/>
    <property type="project" value="TreeGrafter"/>
</dbReference>
<evidence type="ECO:0000256" key="6">
    <source>
        <dbReference type="ARBA" id="ARBA00022490"/>
    </source>
</evidence>
<dbReference type="PANTHER" id="PTHR10954:SF18">
    <property type="entry name" value="RIBONUCLEASE HII"/>
    <property type="match status" value="1"/>
</dbReference>
<evidence type="ECO:0000313" key="15">
    <source>
        <dbReference type="EMBL" id="PIR38414.1"/>
    </source>
</evidence>